<dbReference type="AlphaFoldDB" id="A0ABD3GAP0"/>
<feature type="signal peptide" evidence="1">
    <location>
        <begin position="1"/>
        <end position="21"/>
    </location>
</feature>
<dbReference type="SMART" id="SM00256">
    <property type="entry name" value="FBOX"/>
    <property type="match status" value="1"/>
</dbReference>
<feature type="domain" description="F-box" evidence="2">
    <location>
        <begin position="63"/>
        <end position="108"/>
    </location>
</feature>
<feature type="chain" id="PRO_5044890572" description="F-box domain-containing protein" evidence="1">
    <location>
        <begin position="22"/>
        <end position="519"/>
    </location>
</feature>
<dbReference type="Proteomes" id="UP001633002">
    <property type="component" value="Unassembled WGS sequence"/>
</dbReference>
<evidence type="ECO:0000256" key="1">
    <source>
        <dbReference type="SAM" id="SignalP"/>
    </source>
</evidence>
<dbReference type="InterPro" id="IPR050796">
    <property type="entry name" value="SCF_F-box_component"/>
</dbReference>
<sequence length="519" mass="59395">MWTTTCHAHQFLIFNPTTVLSIVVGVARELLVLCDPLPKGGQILKQFEIDQSTHHSTKNMEKLTTERQLPEELLMLILARLPWQDTLRLRRVCKQWSGILRSPQFLTLCSNSPSRGVPLFLSSAFSEIDSTLYHHPRVHKCLLQGGICHDCEFQLLSPAEHKWSIFPRTWFNSFLQEGLLRTRTRCLRLVAVKGGIFLIFFRRQHKSTTTNTPRGPLISAAVTTISDNTYFSTKLLQTEDEALISCSQNNSEIVYLVNPFTQTCRLLSLPAHLESKGTSFYWMKIKKLVVDKQSNTLKVLLGPTVRKCDKHERCDIWRLDCYDVNRNVWCKSFSFHLGRTVTIRGGDIQQSVGAGWLYDATIVGEKLFFITCHSDSLFGVWQFESDSDSGSGSIFPTRLADIPVLNLYKPSLHESEGRLMILGQSFNMDDLDFSFSIWEYDAWNSRWIQLVSIFSSQPRVACWILKGEFGQDLACISVESAGKSEYFVCDLKQRTRQKLQGIANGRKLFMIEPRLDMQL</sequence>
<dbReference type="Gene3D" id="1.20.1280.50">
    <property type="match status" value="1"/>
</dbReference>
<dbReference type="EMBL" id="JBJQOH010000008">
    <property type="protein sequence ID" value="KAL3676028.1"/>
    <property type="molecule type" value="Genomic_DNA"/>
</dbReference>
<organism evidence="3 4">
    <name type="scientific">Riccia sorocarpa</name>
    <dbReference type="NCBI Taxonomy" id="122646"/>
    <lineage>
        <taxon>Eukaryota</taxon>
        <taxon>Viridiplantae</taxon>
        <taxon>Streptophyta</taxon>
        <taxon>Embryophyta</taxon>
        <taxon>Marchantiophyta</taxon>
        <taxon>Marchantiopsida</taxon>
        <taxon>Marchantiidae</taxon>
        <taxon>Marchantiales</taxon>
        <taxon>Ricciaceae</taxon>
        <taxon>Riccia</taxon>
    </lineage>
</organism>
<dbReference type="PROSITE" id="PS50181">
    <property type="entry name" value="FBOX"/>
    <property type="match status" value="1"/>
</dbReference>
<dbReference type="PANTHER" id="PTHR31672:SF7">
    <property type="entry name" value="F-BOX DOMAIN-CONTAINING PROTEIN"/>
    <property type="match status" value="1"/>
</dbReference>
<keyword evidence="1" id="KW-0732">Signal</keyword>
<dbReference type="InterPro" id="IPR001810">
    <property type="entry name" value="F-box_dom"/>
</dbReference>
<evidence type="ECO:0000313" key="4">
    <source>
        <dbReference type="Proteomes" id="UP001633002"/>
    </source>
</evidence>
<dbReference type="SUPFAM" id="SSF81383">
    <property type="entry name" value="F-box domain"/>
    <property type="match status" value="1"/>
</dbReference>
<protein>
    <recommendedName>
        <fullName evidence="2">F-box domain-containing protein</fullName>
    </recommendedName>
</protein>
<evidence type="ECO:0000313" key="3">
    <source>
        <dbReference type="EMBL" id="KAL3676028.1"/>
    </source>
</evidence>
<reference evidence="3 4" key="1">
    <citation type="submission" date="2024-09" db="EMBL/GenBank/DDBJ databases">
        <title>Chromosome-scale assembly of Riccia sorocarpa.</title>
        <authorList>
            <person name="Paukszto L."/>
        </authorList>
    </citation>
    <scope>NUCLEOTIDE SEQUENCE [LARGE SCALE GENOMIC DNA]</scope>
    <source>
        <strain evidence="3">LP-2024</strain>
        <tissue evidence="3">Aerial parts of the thallus</tissue>
    </source>
</reference>
<evidence type="ECO:0000259" key="2">
    <source>
        <dbReference type="PROSITE" id="PS50181"/>
    </source>
</evidence>
<keyword evidence="4" id="KW-1185">Reference proteome</keyword>
<name>A0ABD3GAP0_9MARC</name>
<dbReference type="InterPro" id="IPR036047">
    <property type="entry name" value="F-box-like_dom_sf"/>
</dbReference>
<dbReference type="PANTHER" id="PTHR31672">
    <property type="entry name" value="BNACNNG10540D PROTEIN"/>
    <property type="match status" value="1"/>
</dbReference>
<proteinExistence type="predicted"/>
<gene>
    <name evidence="3" type="ORF">R1sor_025976</name>
</gene>
<comment type="caution">
    <text evidence="3">The sequence shown here is derived from an EMBL/GenBank/DDBJ whole genome shotgun (WGS) entry which is preliminary data.</text>
</comment>
<accession>A0ABD3GAP0</accession>
<dbReference type="Pfam" id="PF12937">
    <property type="entry name" value="F-box-like"/>
    <property type="match status" value="1"/>
</dbReference>